<evidence type="ECO:0000313" key="2">
    <source>
        <dbReference type="EMBL" id="QQA01639.1"/>
    </source>
</evidence>
<sequence>MSRDRHSRRHGNNWRGGQRRDRDDFNSVPAKSTFRPPRAVTPEQIREDENAIREFKSSNQPVCPKCGFAIGDLTSALPDRTTGEPIHFDCALDELMQTEKLAPGEKIAYIGQGRFGVLNRPNPHDVKHFTITRIIEWEDKDSKGAWRSELAELFSHVR</sequence>
<keyword evidence="3" id="KW-1185">Reference proteome</keyword>
<dbReference type="EMBL" id="CP064936">
    <property type="protein sequence ID" value="QQA01639.1"/>
    <property type="molecule type" value="Genomic_DNA"/>
</dbReference>
<feature type="region of interest" description="Disordered" evidence="1">
    <location>
        <begin position="1"/>
        <end position="45"/>
    </location>
</feature>
<evidence type="ECO:0000313" key="3">
    <source>
        <dbReference type="Proteomes" id="UP000595224"/>
    </source>
</evidence>
<evidence type="ECO:0000256" key="1">
    <source>
        <dbReference type="SAM" id="MobiDB-lite"/>
    </source>
</evidence>
<dbReference type="AlphaFoldDB" id="A0A7T3REL6"/>
<dbReference type="RefSeq" id="WP_198443178.1">
    <property type="nucleotide sequence ID" value="NZ_CBCSHE010000011.1"/>
</dbReference>
<reference evidence="2 3" key="1">
    <citation type="submission" date="2020-11" db="EMBL/GenBank/DDBJ databases">
        <title>Treponema Peruensis nv. sp., first commensal Treponema isolated from human feces.</title>
        <authorList>
            <person name="Belkhou C."/>
            <person name="Raes J."/>
        </authorList>
    </citation>
    <scope>NUCLEOTIDE SEQUENCE [LARGE SCALE GENOMIC DNA]</scope>
    <source>
        <strain evidence="2 3">RCC2812</strain>
    </source>
</reference>
<accession>A0A7T3REL6</accession>
<dbReference type="KEGG" id="tper:IWA51_03240"/>
<organism evidence="2 3">
    <name type="scientific">Treponema peruense</name>
    <dbReference type="NCBI Taxonomy" id="2787628"/>
    <lineage>
        <taxon>Bacteria</taxon>
        <taxon>Pseudomonadati</taxon>
        <taxon>Spirochaetota</taxon>
        <taxon>Spirochaetia</taxon>
        <taxon>Spirochaetales</taxon>
        <taxon>Treponemataceae</taxon>
        <taxon>Treponema</taxon>
    </lineage>
</organism>
<proteinExistence type="predicted"/>
<protein>
    <submittedName>
        <fullName evidence="2">Uncharacterized protein</fullName>
    </submittedName>
</protein>
<gene>
    <name evidence="2" type="ORF">IWA51_03240</name>
</gene>
<name>A0A7T3REL6_9SPIR</name>
<feature type="compositionally biased region" description="Basic residues" evidence="1">
    <location>
        <begin position="1"/>
        <end position="12"/>
    </location>
</feature>
<dbReference type="Proteomes" id="UP000595224">
    <property type="component" value="Chromosome"/>
</dbReference>